<gene>
    <name evidence="1" type="ORF">ISN44_As01g012250</name>
</gene>
<reference evidence="1 2" key="1">
    <citation type="submission" date="2020-12" db="EMBL/GenBank/DDBJ databases">
        <title>Concerted genomic and epigenomic changes stabilize Arabidopsis allopolyploids.</title>
        <authorList>
            <person name="Chen Z."/>
        </authorList>
    </citation>
    <scope>NUCLEOTIDE SEQUENCE [LARGE SCALE GENOMIC DNA]</scope>
    <source>
        <strain evidence="1">As9502</strain>
        <tissue evidence="1">Leaf</tissue>
    </source>
</reference>
<evidence type="ECO:0000313" key="2">
    <source>
        <dbReference type="Proteomes" id="UP000694251"/>
    </source>
</evidence>
<accession>A0A8T2H402</accession>
<name>A0A8T2H402_ARASU</name>
<protein>
    <submittedName>
        <fullName evidence="1">Uncharacterized protein</fullName>
    </submittedName>
</protein>
<dbReference type="Proteomes" id="UP000694251">
    <property type="component" value="Chromosome 1"/>
</dbReference>
<evidence type="ECO:0000313" key="1">
    <source>
        <dbReference type="EMBL" id="KAG7654007.1"/>
    </source>
</evidence>
<dbReference type="AlphaFoldDB" id="A0A8T2H402"/>
<comment type="caution">
    <text evidence="1">The sequence shown here is derived from an EMBL/GenBank/DDBJ whole genome shotgun (WGS) entry which is preliminary data.</text>
</comment>
<proteinExistence type="predicted"/>
<keyword evidence="2" id="KW-1185">Reference proteome</keyword>
<sequence>MGKSRHSLGPGRGGCFISSKRSTTLRIFKKPFAARKIRRCAKGSDHSDKFYIQEKLSKLTIAKDAIPPLQAQSFSKEEETLDDQGVVITLSNLDLCYDILK</sequence>
<organism evidence="1 2">
    <name type="scientific">Arabidopsis suecica</name>
    <name type="common">Swedish thale-cress</name>
    <name type="synonym">Cardaminopsis suecica</name>
    <dbReference type="NCBI Taxonomy" id="45249"/>
    <lineage>
        <taxon>Eukaryota</taxon>
        <taxon>Viridiplantae</taxon>
        <taxon>Streptophyta</taxon>
        <taxon>Embryophyta</taxon>
        <taxon>Tracheophyta</taxon>
        <taxon>Spermatophyta</taxon>
        <taxon>Magnoliopsida</taxon>
        <taxon>eudicotyledons</taxon>
        <taxon>Gunneridae</taxon>
        <taxon>Pentapetalae</taxon>
        <taxon>rosids</taxon>
        <taxon>malvids</taxon>
        <taxon>Brassicales</taxon>
        <taxon>Brassicaceae</taxon>
        <taxon>Camelineae</taxon>
        <taxon>Arabidopsis</taxon>
    </lineage>
</organism>
<dbReference type="EMBL" id="JAEFBJ010000001">
    <property type="protein sequence ID" value="KAG7654007.1"/>
    <property type="molecule type" value="Genomic_DNA"/>
</dbReference>